<dbReference type="PROSITE" id="PS50280">
    <property type="entry name" value="SET"/>
    <property type="match status" value="1"/>
</dbReference>
<evidence type="ECO:0008006" key="21">
    <source>
        <dbReference type="Google" id="ProtNLM"/>
    </source>
</evidence>
<dbReference type="InterPro" id="IPR001841">
    <property type="entry name" value="Znf_RING"/>
</dbReference>
<dbReference type="GO" id="GO:0045893">
    <property type="term" value="P:positive regulation of DNA-templated transcription"/>
    <property type="evidence" value="ECO:0007669"/>
    <property type="project" value="TreeGrafter"/>
</dbReference>
<feature type="domain" description="Post-SET" evidence="17">
    <location>
        <begin position="1413"/>
        <end position="1429"/>
    </location>
</feature>
<dbReference type="Pfam" id="PF00628">
    <property type="entry name" value="PHD"/>
    <property type="match status" value="1"/>
</dbReference>
<dbReference type="GO" id="GO:0032259">
    <property type="term" value="P:methylation"/>
    <property type="evidence" value="ECO:0007669"/>
    <property type="project" value="UniProtKB-KW"/>
</dbReference>
<evidence type="ECO:0000313" key="20">
    <source>
        <dbReference type="Proteomes" id="UP000663870"/>
    </source>
</evidence>
<feature type="compositionally biased region" description="Polar residues" evidence="14">
    <location>
        <begin position="33"/>
        <end position="46"/>
    </location>
</feature>
<dbReference type="InterPro" id="IPR003616">
    <property type="entry name" value="Post-SET_dom"/>
</dbReference>
<keyword evidence="12" id="KW-0539">Nucleus</keyword>
<evidence type="ECO:0000256" key="2">
    <source>
        <dbReference type="ARBA" id="ARBA00022481"/>
    </source>
</evidence>
<name>A0A815F335_9BILA</name>
<evidence type="ECO:0000256" key="13">
    <source>
        <dbReference type="PROSITE-ProRule" id="PRU00146"/>
    </source>
</evidence>
<keyword evidence="11" id="KW-0804">Transcription</keyword>
<dbReference type="InterPro" id="IPR003888">
    <property type="entry name" value="FYrich_N"/>
</dbReference>
<evidence type="ECO:0000313" key="18">
    <source>
        <dbReference type="EMBL" id="CAF1110661.1"/>
    </source>
</evidence>
<feature type="domain" description="PHD-type" evidence="15">
    <location>
        <begin position="213"/>
        <end position="267"/>
    </location>
</feature>
<comment type="subcellular location">
    <subcellularLocation>
        <location evidence="1">Nucleus</location>
    </subcellularLocation>
</comment>
<dbReference type="Proteomes" id="UP000663870">
    <property type="component" value="Unassembled WGS sequence"/>
</dbReference>
<evidence type="ECO:0000256" key="11">
    <source>
        <dbReference type="ARBA" id="ARBA00023163"/>
    </source>
</evidence>
<evidence type="ECO:0000256" key="7">
    <source>
        <dbReference type="ARBA" id="ARBA00022771"/>
    </source>
</evidence>
<dbReference type="InterPro" id="IPR019787">
    <property type="entry name" value="Znf_PHD-finger"/>
</dbReference>
<evidence type="ECO:0000256" key="3">
    <source>
        <dbReference type="ARBA" id="ARBA00022603"/>
    </source>
</evidence>
<dbReference type="SMART" id="SM00184">
    <property type="entry name" value="RING"/>
    <property type="match status" value="2"/>
</dbReference>
<dbReference type="InterPro" id="IPR003889">
    <property type="entry name" value="FYrich_C"/>
</dbReference>
<keyword evidence="5" id="KW-0949">S-adenosyl-L-methionine</keyword>
<dbReference type="PANTHER" id="PTHR45838">
    <property type="entry name" value="HISTONE-LYSINE-N-METHYLTRANSFERASE 2 KMT2 FAMILY MEMBER"/>
    <property type="match status" value="1"/>
</dbReference>
<dbReference type="EMBL" id="CAJNOL010001254">
    <property type="protein sequence ID" value="CAF1322897.1"/>
    <property type="molecule type" value="Genomic_DNA"/>
</dbReference>
<evidence type="ECO:0000313" key="19">
    <source>
        <dbReference type="EMBL" id="CAF1322897.1"/>
    </source>
</evidence>
<keyword evidence="7 13" id="KW-0863">Zinc-finger</keyword>
<gene>
    <name evidence="19" type="ORF">JXQ802_LOCUS30640</name>
    <name evidence="18" type="ORF">PYM288_LOCUS20173</name>
</gene>
<feature type="compositionally biased region" description="Acidic residues" evidence="14">
    <location>
        <begin position="56"/>
        <end position="70"/>
    </location>
</feature>
<dbReference type="Gene3D" id="2.170.270.10">
    <property type="entry name" value="SET domain"/>
    <property type="match status" value="1"/>
</dbReference>
<protein>
    <recommendedName>
        <fullName evidence="21">Histone-lysine N-methyltransferase</fullName>
    </recommendedName>
</protein>
<dbReference type="GO" id="GO:0042800">
    <property type="term" value="F:histone H3K4 methyltransferase activity"/>
    <property type="evidence" value="ECO:0007669"/>
    <property type="project" value="TreeGrafter"/>
</dbReference>
<evidence type="ECO:0000256" key="9">
    <source>
        <dbReference type="ARBA" id="ARBA00022853"/>
    </source>
</evidence>
<keyword evidence="9" id="KW-0156">Chromatin regulator</keyword>
<sequence>MNEIGTVKTNQKRLYEFEQNFSSKRSKYDEQYDSSTTDTESIYSSSDTEKSKIEQNDDDDDYSDIEDFEDNSTISTDQSRYNPVVFNKTILQQKQFLSRHSKKLLKQFKYFYEHSKRKPIESTTTIDDNINQRKKLRWELRNTFNRNDLFKEGYAVLSDESFPFYSLCYMCGSMGNDLIYCNSCCQAYHRACLNQSECPNLCPTPESWLCPNCIVCNICGLVKDSQLISCSDCKRIFHIKCIKQSKDEQQYYNIRNPIWFCPLCIKCDCGQTIISNEQNLLSLTKSFSSQQSLMCLDCLNNMKIIRTNKINQIKKCHLCEKFIEQFITKPKSLFSLTLIGNKIEKKNQNLLQCIKCKHYFHPKCDGYLNEDIILIPYIKNISTNIICSKCNYDQKEDIQKSLINYKLQVIKNTIASITSTLQIMISEENRLNNMKYYMSNLQQLHQSRNQLLNLHAFINDLFIIVQHLLDNIDNRQWQAAINNCINVQCPWFKTSNLFSNNKLLFCSTTNTSINNSNILLNHCFLLPSIDHTYSLNNERLLFQSNLYKNNLLTSSDSLLRYINNKFENKYLFENLYQIDTRLCQLCQTYADNFSSNISRLISIGINQWIHIGCILPIYSKNLDQSPYILRNIHEIINRCQTKYKCDLCFKMGATVQCYENDCNIRYHCQCIEIYYSKIDRNLQQKLNIINGLLPNLTTLCLKHCKQQIKNNNDNQIDESVINKDINLPKLKSINLSSTVYADLSNTLVEFCLTDIKLCIGSLQIKSLGNFDYLLDNDPNMNIYPNKYNASRVFWSTKNAQQKTIYHLYIEIEQTYHNNKLNHQTIEYPLSNEQIYIQQLYEICEKYFNKFQTKNYSQKKQIINLNNKIEKLTSTSIKYQTSKSILKNIIRSRNKFNNNENNLQLNKSSSIISQENSKTISIDTKTLRNFFTNNSFKSSDHSRFALALVQALQNVDQSLSSAKIQQQQQEPILSYYLSNQTSISSNESTIKKNNDVLLDQLLKNINPSQQLNNSQLSSQLQSTSTINIHNNSTETYIPQIDGNIDNDDEDFLICSSLINSLIEQIINEELFHMNNKQHSINLSHFLSNNINSKIKSISSNELIHYYQQWLISKYGRIKFTIISDDGYKIVSDNLDDAWLTIVNLVRDCRDDMNLTHLPMRNEELNGHHIFGLTKSIIKIMLNQIYINSLLIEKQTNTILLPLSSSNKNNSIYFLKKKNLNKKILLSNSRLNIYQRKNSQRQRFNWLLNPNRKIEYALKSFEIDDALAYARRILLEECSVSLRLYYLYYFSQRALIVGSSSIHGCGLFTLIDLIEGQMIIEYTGEVVRQCLTDKRERENEKKGFGCYMFTVDSMNVIDATHQGNKARFINHNCQPNCFAKTVLSGGIKHIIIYALMNITRGSELTYDYSFPEEDIKIPCHCGTNKCRIYLN</sequence>
<dbReference type="SMART" id="SM00317">
    <property type="entry name" value="SET"/>
    <property type="match status" value="1"/>
</dbReference>
<keyword evidence="6" id="KW-0479">Metal-binding</keyword>
<dbReference type="InterPro" id="IPR013083">
    <property type="entry name" value="Znf_RING/FYVE/PHD"/>
</dbReference>
<evidence type="ECO:0000256" key="12">
    <source>
        <dbReference type="ARBA" id="ARBA00023242"/>
    </source>
</evidence>
<dbReference type="Gene3D" id="3.30.40.10">
    <property type="entry name" value="Zinc/RING finger domain, C3HC4 (zinc finger)"/>
    <property type="match status" value="2"/>
</dbReference>
<dbReference type="Proteomes" id="UP000663854">
    <property type="component" value="Unassembled WGS sequence"/>
</dbReference>
<evidence type="ECO:0000256" key="1">
    <source>
        <dbReference type="ARBA" id="ARBA00004123"/>
    </source>
</evidence>
<dbReference type="Pfam" id="PF05965">
    <property type="entry name" value="FYRC"/>
    <property type="match status" value="1"/>
</dbReference>
<dbReference type="SMART" id="SM00249">
    <property type="entry name" value="PHD"/>
    <property type="match status" value="4"/>
</dbReference>
<organism evidence="19 20">
    <name type="scientific">Rotaria sordida</name>
    <dbReference type="NCBI Taxonomy" id="392033"/>
    <lineage>
        <taxon>Eukaryota</taxon>
        <taxon>Metazoa</taxon>
        <taxon>Spiralia</taxon>
        <taxon>Gnathifera</taxon>
        <taxon>Rotifera</taxon>
        <taxon>Eurotatoria</taxon>
        <taxon>Bdelloidea</taxon>
        <taxon>Philodinida</taxon>
        <taxon>Philodinidae</taxon>
        <taxon>Rotaria</taxon>
    </lineage>
</organism>
<feature type="domain" description="SET" evidence="16">
    <location>
        <begin position="1291"/>
        <end position="1407"/>
    </location>
</feature>
<dbReference type="InterPro" id="IPR001965">
    <property type="entry name" value="Znf_PHD"/>
</dbReference>
<dbReference type="EMBL" id="CAJNOH010000718">
    <property type="protein sequence ID" value="CAF1110661.1"/>
    <property type="molecule type" value="Genomic_DNA"/>
</dbReference>
<dbReference type="CDD" id="cd15489">
    <property type="entry name" value="PHD_SF"/>
    <property type="match status" value="1"/>
</dbReference>
<proteinExistence type="predicted"/>
<evidence type="ECO:0000256" key="4">
    <source>
        <dbReference type="ARBA" id="ARBA00022679"/>
    </source>
</evidence>
<dbReference type="SUPFAM" id="SSF57903">
    <property type="entry name" value="FYVE/PHD zinc finger"/>
    <property type="match status" value="2"/>
</dbReference>
<feature type="domain" description="PHD-type" evidence="15">
    <location>
        <begin position="165"/>
        <end position="216"/>
    </location>
</feature>
<dbReference type="GO" id="GO:0008270">
    <property type="term" value="F:zinc ion binding"/>
    <property type="evidence" value="ECO:0007669"/>
    <property type="project" value="UniProtKB-KW"/>
</dbReference>
<accession>A0A815F335</accession>
<dbReference type="Pfam" id="PF13832">
    <property type="entry name" value="zf-HC5HC2H_2"/>
    <property type="match status" value="1"/>
</dbReference>
<evidence type="ECO:0000259" key="17">
    <source>
        <dbReference type="PROSITE" id="PS50868"/>
    </source>
</evidence>
<evidence type="ECO:0000256" key="8">
    <source>
        <dbReference type="ARBA" id="ARBA00022833"/>
    </source>
</evidence>
<evidence type="ECO:0000256" key="5">
    <source>
        <dbReference type="ARBA" id="ARBA00022691"/>
    </source>
</evidence>
<keyword evidence="3" id="KW-0489">Methyltransferase</keyword>
<dbReference type="SUPFAM" id="SSF82199">
    <property type="entry name" value="SET domain"/>
    <property type="match status" value="1"/>
</dbReference>
<evidence type="ECO:0000256" key="6">
    <source>
        <dbReference type="ARBA" id="ARBA00022723"/>
    </source>
</evidence>
<dbReference type="PROSITE" id="PS51542">
    <property type="entry name" value="FYRN"/>
    <property type="match status" value="1"/>
</dbReference>
<keyword evidence="10" id="KW-0805">Transcription regulation</keyword>
<keyword evidence="8" id="KW-0862">Zinc</keyword>
<dbReference type="PROSITE" id="PS50016">
    <property type="entry name" value="ZF_PHD_2"/>
    <property type="match status" value="2"/>
</dbReference>
<evidence type="ECO:0000256" key="10">
    <source>
        <dbReference type="ARBA" id="ARBA00023015"/>
    </source>
</evidence>
<dbReference type="Pfam" id="PF05964">
    <property type="entry name" value="FYRN"/>
    <property type="match status" value="1"/>
</dbReference>
<dbReference type="PANTHER" id="PTHR45838:SF4">
    <property type="entry name" value="HISTONE-LYSINE N-METHYLTRANSFERASE TRITHORAX"/>
    <property type="match status" value="1"/>
</dbReference>
<reference evidence="19" key="1">
    <citation type="submission" date="2021-02" db="EMBL/GenBank/DDBJ databases">
        <authorList>
            <person name="Nowell W R."/>
        </authorList>
    </citation>
    <scope>NUCLEOTIDE SEQUENCE</scope>
</reference>
<dbReference type="PROSITE" id="PS50868">
    <property type="entry name" value="POST_SET"/>
    <property type="match status" value="1"/>
</dbReference>
<dbReference type="Gene3D" id="3.30.160.360">
    <property type="match status" value="1"/>
</dbReference>
<evidence type="ECO:0000259" key="15">
    <source>
        <dbReference type="PROSITE" id="PS50016"/>
    </source>
</evidence>
<keyword evidence="4" id="KW-0808">Transferase</keyword>
<keyword evidence="20" id="KW-1185">Reference proteome</keyword>
<feature type="region of interest" description="Disordered" evidence="14">
    <location>
        <begin position="24"/>
        <end position="76"/>
    </location>
</feature>
<dbReference type="InterPro" id="IPR011011">
    <property type="entry name" value="Znf_FYVE_PHD"/>
</dbReference>
<dbReference type="InterPro" id="IPR046341">
    <property type="entry name" value="SET_dom_sf"/>
</dbReference>
<dbReference type="GO" id="GO:0035097">
    <property type="term" value="C:histone methyltransferase complex"/>
    <property type="evidence" value="ECO:0007669"/>
    <property type="project" value="TreeGrafter"/>
</dbReference>
<dbReference type="Pfam" id="PF00856">
    <property type="entry name" value="SET"/>
    <property type="match status" value="1"/>
</dbReference>
<dbReference type="InterPro" id="IPR001214">
    <property type="entry name" value="SET_dom"/>
</dbReference>
<evidence type="ECO:0000259" key="16">
    <source>
        <dbReference type="PROSITE" id="PS50280"/>
    </source>
</evidence>
<dbReference type="CDD" id="cd15506">
    <property type="entry name" value="PHD1_KMT2A_like"/>
    <property type="match status" value="1"/>
</dbReference>
<evidence type="ECO:0000256" key="14">
    <source>
        <dbReference type="SAM" id="MobiDB-lite"/>
    </source>
</evidence>
<keyword evidence="2" id="KW-0488">Methylation</keyword>
<comment type="caution">
    <text evidence="19">The sequence shown here is derived from an EMBL/GenBank/DDBJ whole genome shotgun (WGS) entry which is preliminary data.</text>
</comment>